<dbReference type="RefSeq" id="WP_011993669.1">
    <property type="nucleotide sequence ID" value="NC_009718.1"/>
</dbReference>
<dbReference type="SUPFAM" id="SSF54506">
    <property type="entry name" value="Diaminopimelate epimerase-like"/>
    <property type="match status" value="1"/>
</dbReference>
<dbReference type="STRING" id="381764.Fnod_0485"/>
<protein>
    <submittedName>
        <fullName evidence="4">Phenazine biosynthesis protein PhzF family</fullName>
    </submittedName>
</protein>
<gene>
    <name evidence="4" type="ordered locus">Fnod_0485</name>
</gene>
<dbReference type="KEGG" id="fno:Fnod_0485"/>
<reference evidence="4 5" key="1">
    <citation type="submission" date="2007-07" db="EMBL/GenBank/DDBJ databases">
        <title>Complete sequence of Fervidobacterium nodosum Rt17-B1.</title>
        <authorList>
            <consortium name="US DOE Joint Genome Institute"/>
            <person name="Copeland A."/>
            <person name="Lucas S."/>
            <person name="Lapidus A."/>
            <person name="Barry K."/>
            <person name="Glavina del Rio T."/>
            <person name="Dalin E."/>
            <person name="Tice H."/>
            <person name="Pitluck S."/>
            <person name="Saunders E."/>
            <person name="Brettin T."/>
            <person name="Bruce D."/>
            <person name="Detter J.C."/>
            <person name="Han C."/>
            <person name="Schmutz J."/>
            <person name="Larimer F."/>
            <person name="Land M."/>
            <person name="Hauser L."/>
            <person name="Kyrpides N."/>
            <person name="Mikhailova N."/>
            <person name="Nelson K."/>
            <person name="Gogarten J.P."/>
            <person name="Noll K."/>
            <person name="Richardson P."/>
        </authorList>
    </citation>
    <scope>NUCLEOTIDE SEQUENCE [LARGE SCALE GENOMIC DNA]</scope>
    <source>
        <strain evidence="5">ATCC 35602 / DSM 5306 / Rt17-B1</strain>
    </source>
</reference>
<dbReference type="OrthoDB" id="9788221at2"/>
<dbReference type="eggNOG" id="COG0384">
    <property type="taxonomic scope" value="Bacteria"/>
</dbReference>
<evidence type="ECO:0000256" key="2">
    <source>
        <dbReference type="ARBA" id="ARBA00023235"/>
    </source>
</evidence>
<feature type="active site" evidence="3">
    <location>
        <position position="46"/>
    </location>
</feature>
<dbReference type="GO" id="GO:0016853">
    <property type="term" value="F:isomerase activity"/>
    <property type="evidence" value="ECO:0007669"/>
    <property type="project" value="UniProtKB-KW"/>
</dbReference>
<name>A7HKB6_FERNB</name>
<evidence type="ECO:0000256" key="3">
    <source>
        <dbReference type="PIRSR" id="PIRSR016184-1"/>
    </source>
</evidence>
<organism evidence="4 5">
    <name type="scientific">Fervidobacterium nodosum (strain ATCC 35602 / DSM 5306 / Rt17-B1)</name>
    <dbReference type="NCBI Taxonomy" id="381764"/>
    <lineage>
        <taxon>Bacteria</taxon>
        <taxon>Thermotogati</taxon>
        <taxon>Thermotogota</taxon>
        <taxon>Thermotogae</taxon>
        <taxon>Thermotogales</taxon>
        <taxon>Fervidobacteriaceae</taxon>
        <taxon>Fervidobacterium</taxon>
    </lineage>
</organism>
<reference evidence="4 5" key="2">
    <citation type="journal article" date="2009" name="Proc. Natl. Acad. Sci. U.S.A.">
        <title>On the chimeric nature, thermophilic origin, and phylogenetic placement of the Thermotogales.</title>
        <authorList>
            <person name="Zhaxybayeva O."/>
            <person name="Swithers K.S."/>
            <person name="Lapierre P."/>
            <person name="Fournier G.P."/>
            <person name="Bickhart D.M."/>
            <person name="DeBoy R.T."/>
            <person name="Nelson K.E."/>
            <person name="Nesbo C.L."/>
            <person name="Doolittle W.F."/>
            <person name="Gogarten J.P."/>
            <person name="Noll K.M."/>
        </authorList>
    </citation>
    <scope>NUCLEOTIDE SEQUENCE [LARGE SCALE GENOMIC DNA]</scope>
    <source>
        <strain evidence="5">ATCC 35602 / DSM 5306 / Rt17-B1</strain>
    </source>
</reference>
<keyword evidence="5" id="KW-1185">Reference proteome</keyword>
<accession>A7HKB6</accession>
<dbReference type="GO" id="GO:0005737">
    <property type="term" value="C:cytoplasm"/>
    <property type="evidence" value="ECO:0007669"/>
    <property type="project" value="TreeGrafter"/>
</dbReference>
<dbReference type="AlphaFoldDB" id="A7HKB6"/>
<comment type="similarity">
    <text evidence="1">Belongs to the PhzF family.</text>
</comment>
<dbReference type="PIRSF" id="PIRSF016184">
    <property type="entry name" value="PhzC_PhzF"/>
    <property type="match status" value="1"/>
</dbReference>
<dbReference type="HOGENOM" id="CLU_048756_0_2_0"/>
<dbReference type="InterPro" id="IPR003719">
    <property type="entry name" value="Phenazine_PhzF-like"/>
</dbReference>
<dbReference type="PANTHER" id="PTHR13774">
    <property type="entry name" value="PHENAZINE BIOSYNTHESIS PROTEIN"/>
    <property type="match status" value="1"/>
</dbReference>
<dbReference type="Gene3D" id="3.10.310.10">
    <property type="entry name" value="Diaminopimelate Epimerase, Chain A, domain 1"/>
    <property type="match status" value="2"/>
</dbReference>
<evidence type="ECO:0000313" key="5">
    <source>
        <dbReference type="Proteomes" id="UP000002415"/>
    </source>
</evidence>
<sequence length="292" mass="32617">MYLYIADAFTDKPFLGNPAGVVLLDDNHQISKETMQLLAKELRFSETAFVKRKGNSDEFTVLFFTPVSEIDLCGHATIATFTVLREKGIVSTGKTYKMISRAGTLEIEIFDNLVMMEQAEPAMGDIVENKDIEYIAQALGIDPNDIGDTKYNLSPRPVTTGLWDLITPVKTKQVLYSLSPDFEKISDFCRINNIVSFHVFTLDEEKALANCRDFAPLYGIPEESATGTANGALIYYLYKHGVVEPEKTYEIIQGETMGRTSNIFAKIKLKDGIYKSYIGGNAKLIVEGYLKI</sequence>
<dbReference type="Proteomes" id="UP000002415">
    <property type="component" value="Chromosome"/>
</dbReference>
<dbReference type="PANTHER" id="PTHR13774:SF39">
    <property type="entry name" value="BIOSYNTHESIS PROTEIN, PUTATIVE-RELATED"/>
    <property type="match status" value="1"/>
</dbReference>
<keyword evidence="2" id="KW-0413">Isomerase</keyword>
<evidence type="ECO:0000256" key="1">
    <source>
        <dbReference type="ARBA" id="ARBA00008270"/>
    </source>
</evidence>
<proteinExistence type="inferred from homology"/>
<evidence type="ECO:0000313" key="4">
    <source>
        <dbReference type="EMBL" id="ABS60349.1"/>
    </source>
</evidence>
<dbReference type="Pfam" id="PF02567">
    <property type="entry name" value="PhzC-PhzF"/>
    <property type="match status" value="1"/>
</dbReference>
<dbReference type="NCBIfam" id="TIGR00654">
    <property type="entry name" value="PhzF_family"/>
    <property type="match status" value="1"/>
</dbReference>
<dbReference type="EMBL" id="CP000771">
    <property type="protein sequence ID" value="ABS60349.1"/>
    <property type="molecule type" value="Genomic_DNA"/>
</dbReference>